<proteinExistence type="predicted"/>
<keyword evidence="1" id="KW-0812">Transmembrane</keyword>
<evidence type="ECO:0000313" key="2">
    <source>
        <dbReference type="EMBL" id="MBB5188728.1"/>
    </source>
</evidence>
<feature type="transmembrane region" description="Helical" evidence="1">
    <location>
        <begin position="51"/>
        <end position="74"/>
    </location>
</feature>
<dbReference type="AlphaFoldDB" id="A0A840R884"/>
<keyword evidence="1" id="KW-0472">Membrane</keyword>
<name>A0A840R884_9GAMM</name>
<evidence type="ECO:0008006" key="4">
    <source>
        <dbReference type="Google" id="ProtNLM"/>
    </source>
</evidence>
<dbReference type="RefSeq" id="WP_184464326.1">
    <property type="nucleotide sequence ID" value="NZ_JACHHW010000009.1"/>
</dbReference>
<keyword evidence="3" id="KW-1185">Reference proteome</keyword>
<reference evidence="2 3" key="1">
    <citation type="submission" date="2020-08" db="EMBL/GenBank/DDBJ databases">
        <title>Genomic Encyclopedia of Type Strains, Phase IV (KMG-IV): sequencing the most valuable type-strain genomes for metagenomic binning, comparative biology and taxonomic classification.</title>
        <authorList>
            <person name="Goeker M."/>
        </authorList>
    </citation>
    <scope>NUCLEOTIDE SEQUENCE [LARGE SCALE GENOMIC DNA]</scope>
    <source>
        <strain evidence="2 3">DSM 25701</strain>
    </source>
</reference>
<dbReference type="Proteomes" id="UP000536640">
    <property type="component" value="Unassembled WGS sequence"/>
</dbReference>
<protein>
    <recommendedName>
        <fullName evidence="4">DUF2970 domain-containing protein</fullName>
    </recommendedName>
</protein>
<evidence type="ECO:0000313" key="3">
    <source>
        <dbReference type="Proteomes" id="UP000536640"/>
    </source>
</evidence>
<accession>A0A840R884</accession>
<evidence type="ECO:0000256" key="1">
    <source>
        <dbReference type="SAM" id="Phobius"/>
    </source>
</evidence>
<dbReference type="EMBL" id="JACHHW010000009">
    <property type="protein sequence ID" value="MBB5188728.1"/>
    <property type="molecule type" value="Genomic_DNA"/>
</dbReference>
<comment type="caution">
    <text evidence="2">The sequence shown here is derived from an EMBL/GenBank/DDBJ whole genome shotgun (WGS) entry which is preliminary data.</text>
</comment>
<sequence>MEHKEMNTVTEQKPLSVFETFKQGISLLFALQNQSGRKRLMDLAESNPMPIIFAGVSAMGIFFMVCFLTSQLALKLLA</sequence>
<gene>
    <name evidence="2" type="ORF">HNQ57_003019</name>
</gene>
<organism evidence="2 3">
    <name type="scientific">Zhongshania antarctica</name>
    <dbReference type="NCBI Taxonomy" id="641702"/>
    <lineage>
        <taxon>Bacteria</taxon>
        <taxon>Pseudomonadati</taxon>
        <taxon>Pseudomonadota</taxon>
        <taxon>Gammaproteobacteria</taxon>
        <taxon>Cellvibrionales</taxon>
        <taxon>Spongiibacteraceae</taxon>
        <taxon>Zhongshania</taxon>
    </lineage>
</organism>
<keyword evidence="1" id="KW-1133">Transmembrane helix</keyword>